<dbReference type="SUPFAM" id="SSF48371">
    <property type="entry name" value="ARM repeat"/>
    <property type="match status" value="1"/>
</dbReference>
<feature type="region of interest" description="Disordered" evidence="1">
    <location>
        <begin position="380"/>
        <end position="407"/>
    </location>
</feature>
<dbReference type="GO" id="GO:0005829">
    <property type="term" value="C:cytosol"/>
    <property type="evidence" value="ECO:0007669"/>
    <property type="project" value="TreeGrafter"/>
</dbReference>
<organism evidence="2 3">
    <name type="scientific">Trichuris muris</name>
    <name type="common">Mouse whipworm</name>
    <dbReference type="NCBI Taxonomy" id="70415"/>
    <lineage>
        <taxon>Eukaryota</taxon>
        <taxon>Metazoa</taxon>
        <taxon>Ecdysozoa</taxon>
        <taxon>Nematoda</taxon>
        <taxon>Enoplea</taxon>
        <taxon>Dorylaimia</taxon>
        <taxon>Trichinellida</taxon>
        <taxon>Trichuridae</taxon>
        <taxon>Trichuris</taxon>
    </lineage>
</organism>
<dbReference type="PANTHER" id="PTHR23312">
    <property type="entry name" value="ARMC5 ARMADILLO REPEAT-CONTAINING -RELATED"/>
    <property type="match status" value="1"/>
</dbReference>
<dbReference type="WBParaSite" id="TMUE_2000007036.1">
    <property type="protein sequence ID" value="TMUE_2000007036.1"/>
    <property type="gene ID" value="WBGene00290687"/>
</dbReference>
<dbReference type="InterPro" id="IPR016024">
    <property type="entry name" value="ARM-type_fold"/>
</dbReference>
<dbReference type="Proteomes" id="UP000046395">
    <property type="component" value="Unassembled WGS sequence"/>
</dbReference>
<dbReference type="SUPFAM" id="SSF54695">
    <property type="entry name" value="POZ domain"/>
    <property type="match status" value="1"/>
</dbReference>
<sequence length="860" mass="97509">MAHHSRKRTSQLRKLILHHRSITSAEKALAFAQSAGPKEVVEMMGRYVEMYEHVSNTDERMKDAEEVLGEAVSVLSNCVWLNRRTIQLLISYKRRILNIIERAFQRPSVPKILAFRDIIACALRWVGSEELRSDELSFFLRLLRCAAHGGSRACRNLLQLNSANVLADNYAKQDCECRLKTVEVLLLVSTAVPEEHWADQILTTEFLPKLMADVKGDCPACDNCSRFPSLKRAAQRLLFALLQLDGEIKIQLCKHGAIEYVLQCCKKSKARKEEFIRALASFSSEAYSRQMMRRSSALLYLAEIFERSDKLQLDELLLRAFVCFRYDEPGLLVLLSRESFRAKLFNCLALFLNSHVGVNPSNDNSGVSRLLSPWKISWCSSPDSRSERSAEQEANDSGAAEDSHVATDSQVTTFQEVEAETVLARSEKELVDVVKCHDTTDCCLCLRLPDYTGFTSILESNIFNSVSLCLTLLASLASQDSLSHTLCSTNVWHTFLALAVAMHYPYEKLLCILKQILRNRNCLELLIANGVCSLIFKYLINPVHQCDNCFGLTSAGCDLIATLNHEDSNTRYVTKTAVRMFKFGTDQQRLLAACSMPFLSMHLSELNFADGIAFMCDHLVINEDRDVEQLQDVFTSLTILYHRFCRMDCDADYKEKRLECCYPRVIEAKDQVHFYYPDSDLTLVADRSVLCSNSEFYRAMLNGGFVEAGRARFPLVTDDFSLRCNELLLHLLHGCYYCPSVRLKSSEECAELIHLASSRLCFAIVAHLVDEEVDRWLTTSSVITFLQVALLHRITSLAERCLKLLIKIHFLDFALIAHVVRSLAVVGLADEFCFAAKELFSNGLVSRKLNSEASNWFHSW</sequence>
<dbReference type="Gene3D" id="3.30.710.10">
    <property type="entry name" value="Potassium Channel Kv1.1, Chain A"/>
    <property type="match status" value="1"/>
</dbReference>
<reference evidence="3" key="1">
    <citation type="submission" date="2019-12" db="UniProtKB">
        <authorList>
            <consortium name="WormBaseParasite"/>
        </authorList>
    </citation>
    <scope>IDENTIFICATION</scope>
</reference>
<keyword evidence="2" id="KW-1185">Reference proteome</keyword>
<name>A0A5S6QI04_TRIMR</name>
<evidence type="ECO:0000256" key="1">
    <source>
        <dbReference type="SAM" id="MobiDB-lite"/>
    </source>
</evidence>
<dbReference type="InterPro" id="IPR011333">
    <property type="entry name" value="SKP1/BTB/POZ_sf"/>
</dbReference>
<dbReference type="PANTHER" id="PTHR23312:SF8">
    <property type="entry name" value="ARMADILLO REPEAT-CONTAINING PROTEIN 5"/>
    <property type="match status" value="1"/>
</dbReference>
<evidence type="ECO:0000313" key="2">
    <source>
        <dbReference type="Proteomes" id="UP000046395"/>
    </source>
</evidence>
<protein>
    <submittedName>
        <fullName evidence="3">BTB domain-containing protein</fullName>
    </submittedName>
</protein>
<dbReference type="AlphaFoldDB" id="A0A5S6QI04"/>
<accession>A0A5S6QI04</accession>
<proteinExistence type="predicted"/>
<evidence type="ECO:0000313" key="3">
    <source>
        <dbReference type="WBParaSite" id="TMUE_2000007036.1"/>
    </source>
</evidence>
<dbReference type="GO" id="GO:0009653">
    <property type="term" value="P:anatomical structure morphogenesis"/>
    <property type="evidence" value="ECO:0007669"/>
    <property type="project" value="TreeGrafter"/>
</dbReference>